<proteinExistence type="predicted"/>
<name>A0A6B0UA07_IXORI</name>
<reference evidence="1" key="1">
    <citation type="submission" date="2019-12" db="EMBL/GenBank/DDBJ databases">
        <title>An insight into the sialome of adult female Ixodes ricinus ticks feeding for 6 days.</title>
        <authorList>
            <person name="Perner J."/>
            <person name="Ribeiro J.M.C."/>
        </authorList>
    </citation>
    <scope>NUCLEOTIDE SEQUENCE</scope>
    <source>
        <strain evidence="1">Semi-engorged</strain>
        <tissue evidence="1">Salivary glands</tissue>
    </source>
</reference>
<sequence length="107" mass="12367">MLRRAKAAVWSGSLFGVAARHRLFRMSLPLEPSVCPRAHREPPFLFFGHGAVHLRAVWLSLPHSMFWTKNFLIQMTFSLERLKSLVYGVAETHLRDEEEPPYMPGYS</sequence>
<evidence type="ECO:0000313" key="1">
    <source>
        <dbReference type="EMBL" id="MXU89399.1"/>
    </source>
</evidence>
<organism evidence="1">
    <name type="scientific">Ixodes ricinus</name>
    <name type="common">Common tick</name>
    <name type="synonym">Acarus ricinus</name>
    <dbReference type="NCBI Taxonomy" id="34613"/>
    <lineage>
        <taxon>Eukaryota</taxon>
        <taxon>Metazoa</taxon>
        <taxon>Ecdysozoa</taxon>
        <taxon>Arthropoda</taxon>
        <taxon>Chelicerata</taxon>
        <taxon>Arachnida</taxon>
        <taxon>Acari</taxon>
        <taxon>Parasitiformes</taxon>
        <taxon>Ixodida</taxon>
        <taxon>Ixodoidea</taxon>
        <taxon>Ixodidae</taxon>
        <taxon>Ixodinae</taxon>
        <taxon>Ixodes</taxon>
    </lineage>
</organism>
<dbReference type="EMBL" id="GIFC01007316">
    <property type="protein sequence ID" value="MXU89399.1"/>
    <property type="molecule type" value="Transcribed_RNA"/>
</dbReference>
<accession>A0A6B0UA07</accession>
<protein>
    <submittedName>
        <fullName evidence="1">Putative secreted protein</fullName>
    </submittedName>
</protein>
<dbReference type="AlphaFoldDB" id="A0A6B0UA07"/>